<evidence type="ECO:0000313" key="9">
    <source>
        <dbReference type="Proteomes" id="UP000738349"/>
    </source>
</evidence>
<gene>
    <name evidence="8" type="ORF">EDB81DRAFT_663660</name>
</gene>
<dbReference type="Pfam" id="PF00172">
    <property type="entry name" value="Zn_clus"/>
    <property type="match status" value="1"/>
</dbReference>
<dbReference type="PROSITE" id="PS50048">
    <property type="entry name" value="ZN2_CY6_FUNGAL_2"/>
    <property type="match status" value="1"/>
</dbReference>
<dbReference type="GO" id="GO:0008270">
    <property type="term" value="F:zinc ion binding"/>
    <property type="evidence" value="ECO:0007669"/>
    <property type="project" value="InterPro"/>
</dbReference>
<comment type="similarity">
    <text evidence="2">Belongs to the amidase family.</text>
</comment>
<evidence type="ECO:0000256" key="6">
    <source>
        <dbReference type="SAM" id="MobiDB-lite"/>
    </source>
</evidence>
<dbReference type="Pfam" id="PF11951">
    <property type="entry name" value="Fungal_trans_2"/>
    <property type="match status" value="1"/>
</dbReference>
<dbReference type="Proteomes" id="UP000738349">
    <property type="component" value="Unassembled WGS sequence"/>
</dbReference>
<dbReference type="SUPFAM" id="SSF75304">
    <property type="entry name" value="Amidase signature (AS) enzymes"/>
    <property type="match status" value="1"/>
</dbReference>
<dbReference type="InterPro" id="IPR036864">
    <property type="entry name" value="Zn2-C6_fun-type_DNA-bd_sf"/>
</dbReference>
<evidence type="ECO:0000256" key="1">
    <source>
        <dbReference type="ARBA" id="ARBA00001311"/>
    </source>
</evidence>
<evidence type="ECO:0000256" key="4">
    <source>
        <dbReference type="ARBA" id="ARBA00022801"/>
    </source>
</evidence>
<dbReference type="SUPFAM" id="SSF57701">
    <property type="entry name" value="Zn2/Cys6 DNA-binding domain"/>
    <property type="match status" value="1"/>
</dbReference>
<feature type="domain" description="Zn(2)-C6 fungal-type" evidence="7">
    <location>
        <begin position="527"/>
        <end position="557"/>
    </location>
</feature>
<proteinExistence type="inferred from homology"/>
<protein>
    <recommendedName>
        <fullName evidence="3">amidase</fullName>
        <ecNumber evidence="3">3.5.1.4</ecNumber>
    </recommendedName>
</protein>
<dbReference type="CDD" id="cd00067">
    <property type="entry name" value="GAL4"/>
    <property type="match status" value="1"/>
</dbReference>
<dbReference type="Gene3D" id="3.90.1300.10">
    <property type="entry name" value="Amidase signature (AS) domain"/>
    <property type="match status" value="1"/>
</dbReference>
<dbReference type="EC" id="3.5.1.4" evidence="3"/>
<dbReference type="InterPro" id="IPR023631">
    <property type="entry name" value="Amidase_dom"/>
</dbReference>
<dbReference type="InterPro" id="IPR021858">
    <property type="entry name" value="Fun_TF"/>
</dbReference>
<dbReference type="PANTHER" id="PTHR46072:SF4">
    <property type="entry name" value="AMIDASE C550.07-RELATED"/>
    <property type="match status" value="1"/>
</dbReference>
<dbReference type="GO" id="GO:0000981">
    <property type="term" value="F:DNA-binding transcription factor activity, RNA polymerase II-specific"/>
    <property type="evidence" value="ECO:0007669"/>
    <property type="project" value="InterPro"/>
</dbReference>
<dbReference type="Gene3D" id="4.10.240.10">
    <property type="entry name" value="Zn(2)-C6 fungal-type DNA-binding domain"/>
    <property type="match status" value="1"/>
</dbReference>
<keyword evidence="4" id="KW-0378">Hydrolase</keyword>
<evidence type="ECO:0000256" key="3">
    <source>
        <dbReference type="ARBA" id="ARBA00012922"/>
    </source>
</evidence>
<organism evidence="8 9">
    <name type="scientific">Dactylonectria macrodidyma</name>
    <dbReference type="NCBI Taxonomy" id="307937"/>
    <lineage>
        <taxon>Eukaryota</taxon>
        <taxon>Fungi</taxon>
        <taxon>Dikarya</taxon>
        <taxon>Ascomycota</taxon>
        <taxon>Pezizomycotina</taxon>
        <taxon>Sordariomycetes</taxon>
        <taxon>Hypocreomycetidae</taxon>
        <taxon>Hypocreales</taxon>
        <taxon>Nectriaceae</taxon>
        <taxon>Dactylonectria</taxon>
    </lineage>
</organism>
<accession>A0A9P9IKW7</accession>
<sequence length="1013" mass="112348">MGSLAATSWETQADKCRKILRDSFNPAWLLSPKDLPTANQLNVSTFIETCNLLTPRELEITAASATVLVQQMASGSLTAVETVTAFLKRAHVAHQLTNFATEFMVDEALAAAAELDCYYKETGKLKGPLHGLPISTKEHIGHKGRIAHSAYVAWVDNVAEDDALMVKLCKNAGAVFHVRTNEPQSVMHIDCSNPIYGTTVNPHNRALTCGGSSGGEGSSLGLRCAALGIGTDIGGSVRVPAAFCGSYSLRTTALRNPYKGVCLPGGGQESVRCVISPLANSVGDLNLFQSAVLDQEPWEIETPLVPLPWRRLAPLQPGQVTIGVIWDDGLVHPHPPVLRALTHAVAKLKAASVRVIDFEPYDHMEGFDIISALYFPDAARTQKDILEKSGEPIAALTEWAFGLARPEPLSIPENWELNMRRDAYREAYHRIMKERGVDFILCPAYVGAAATLGGGQYFLYTAIWNILDQPCTTFPTGLKVDPTIDVVDKDYEPRSEDDQREYKKSSIRHLCVTEAAMTKARLRAKTGCFTCERRKVKCGEERPSCRNCAVFGRECVWPTSLDMSDRRNRSPISPSLSADESSPFSSSSSTPSEDPQSLAPGATCNAMVSYRSTSPRPGRPLFQSDIEMDLIYHFCNYYYSNILLPTRTDAHFMESQSELIDMMLQCKSVKHAVLACCASNKHVLLNESRYQNIALQYYSKAVHELNQTLVKFQPGSDGPHHSLLTTVIFLYVHDLWGADSEADPRKHVAGAIKLLDLLCQNSSSSVSMTRGFDRVIAESVLYQAFLLSIRRPFAPDFHIEPQFVARAERLLAPGDITDPSYAASSPVLGVPTSLYRLILDMINFQNSPTLQNSEGLTELRSEMDHWEALVVPRDPPRLTPISVAYTFDLVILAASLLLDLITESSTYQLPIDLVSLSNSSQPTRWQVDLCLEILRQPQQVEKWTRCFLGAWPMLILGYAVRSDEDMKLIQQVLEQMRQRIGYGEVHRIQDELDKVWKARGRGIVLRVSDLDDK</sequence>
<evidence type="ECO:0000259" key="7">
    <source>
        <dbReference type="PROSITE" id="PS50048"/>
    </source>
</evidence>
<dbReference type="OrthoDB" id="6428749at2759"/>
<dbReference type="EMBL" id="JAGMUV010000020">
    <property type="protein sequence ID" value="KAH7126063.1"/>
    <property type="molecule type" value="Genomic_DNA"/>
</dbReference>
<dbReference type="AlphaFoldDB" id="A0A9P9IKW7"/>
<evidence type="ECO:0000313" key="8">
    <source>
        <dbReference type="EMBL" id="KAH7126063.1"/>
    </source>
</evidence>
<comment type="caution">
    <text evidence="8">The sequence shown here is derived from an EMBL/GenBank/DDBJ whole genome shotgun (WGS) entry which is preliminary data.</text>
</comment>
<keyword evidence="5" id="KW-0539">Nucleus</keyword>
<dbReference type="GO" id="GO:0004040">
    <property type="term" value="F:amidase activity"/>
    <property type="evidence" value="ECO:0007669"/>
    <property type="project" value="UniProtKB-EC"/>
</dbReference>
<dbReference type="PANTHER" id="PTHR46072">
    <property type="entry name" value="AMIDASE-RELATED-RELATED"/>
    <property type="match status" value="1"/>
</dbReference>
<dbReference type="InterPro" id="IPR020556">
    <property type="entry name" value="Amidase_CS"/>
</dbReference>
<keyword evidence="9" id="KW-1185">Reference proteome</keyword>
<reference evidence="8" key="1">
    <citation type="journal article" date="2021" name="Nat. Commun.">
        <title>Genetic determinants of endophytism in the Arabidopsis root mycobiome.</title>
        <authorList>
            <person name="Mesny F."/>
            <person name="Miyauchi S."/>
            <person name="Thiergart T."/>
            <person name="Pickel B."/>
            <person name="Atanasova L."/>
            <person name="Karlsson M."/>
            <person name="Huettel B."/>
            <person name="Barry K.W."/>
            <person name="Haridas S."/>
            <person name="Chen C."/>
            <person name="Bauer D."/>
            <person name="Andreopoulos W."/>
            <person name="Pangilinan J."/>
            <person name="LaButti K."/>
            <person name="Riley R."/>
            <person name="Lipzen A."/>
            <person name="Clum A."/>
            <person name="Drula E."/>
            <person name="Henrissat B."/>
            <person name="Kohler A."/>
            <person name="Grigoriev I.V."/>
            <person name="Martin F.M."/>
            <person name="Hacquard S."/>
        </authorList>
    </citation>
    <scope>NUCLEOTIDE SEQUENCE</scope>
    <source>
        <strain evidence="8">MPI-CAGE-AT-0147</strain>
    </source>
</reference>
<dbReference type="InterPro" id="IPR036928">
    <property type="entry name" value="AS_sf"/>
</dbReference>
<dbReference type="PROSITE" id="PS00571">
    <property type="entry name" value="AMIDASES"/>
    <property type="match status" value="1"/>
</dbReference>
<evidence type="ECO:0000256" key="2">
    <source>
        <dbReference type="ARBA" id="ARBA00009199"/>
    </source>
</evidence>
<dbReference type="Pfam" id="PF01425">
    <property type="entry name" value="Amidase"/>
    <property type="match status" value="1"/>
</dbReference>
<feature type="compositionally biased region" description="Low complexity" evidence="6">
    <location>
        <begin position="570"/>
        <end position="597"/>
    </location>
</feature>
<comment type="catalytic activity">
    <reaction evidence="1">
        <text>a monocarboxylic acid amide + H2O = a monocarboxylate + NH4(+)</text>
        <dbReference type="Rhea" id="RHEA:12020"/>
        <dbReference type="ChEBI" id="CHEBI:15377"/>
        <dbReference type="ChEBI" id="CHEBI:28938"/>
        <dbReference type="ChEBI" id="CHEBI:35757"/>
        <dbReference type="ChEBI" id="CHEBI:83628"/>
        <dbReference type="EC" id="3.5.1.4"/>
    </reaction>
</comment>
<dbReference type="SMART" id="SM00066">
    <property type="entry name" value="GAL4"/>
    <property type="match status" value="1"/>
</dbReference>
<dbReference type="InterPro" id="IPR001138">
    <property type="entry name" value="Zn2Cys6_DnaBD"/>
</dbReference>
<feature type="region of interest" description="Disordered" evidence="6">
    <location>
        <begin position="565"/>
        <end position="599"/>
    </location>
</feature>
<name>A0A9P9IKW7_9HYPO</name>
<evidence type="ECO:0000256" key="5">
    <source>
        <dbReference type="ARBA" id="ARBA00023242"/>
    </source>
</evidence>